<sequence>MPVEEQLFFQYFRLPETGEQGELLPAAEILRRIEQRNKIKSGIRNMALFGRLLLKNNVTKKHTKTGNYYHVIEI</sequence>
<dbReference type="InterPro" id="IPR024450">
    <property type="entry name" value="DUF3874"/>
</dbReference>
<gene>
    <name evidence="2" type="ORF">GKE01_08610</name>
</gene>
<evidence type="ECO:0000259" key="1">
    <source>
        <dbReference type="Pfam" id="PF12990"/>
    </source>
</evidence>
<feature type="domain" description="DUF3874" evidence="1">
    <location>
        <begin position="1"/>
        <end position="71"/>
    </location>
</feature>
<evidence type="ECO:0000313" key="2">
    <source>
        <dbReference type="EMBL" id="MRY11527.1"/>
    </source>
</evidence>
<name>A0A6G1ZC69_9BACT</name>
<comment type="caution">
    <text evidence="2">The sequence shown here is derived from an EMBL/GenBank/DDBJ whole genome shotgun (WGS) entry which is preliminary data.</text>
</comment>
<reference evidence="2" key="1">
    <citation type="journal article" date="2019" name="Nat. Med.">
        <title>A library of human gut bacterial isolates paired with longitudinal multiomics data enables mechanistic microbiome research.</title>
        <authorList>
            <person name="Poyet M."/>
            <person name="Groussin M."/>
            <person name="Gibbons S.M."/>
            <person name="Avila-Pacheco J."/>
            <person name="Jiang X."/>
            <person name="Kearney S.M."/>
            <person name="Perrotta A.R."/>
            <person name="Berdy B."/>
            <person name="Zhao S."/>
            <person name="Lieberman T.D."/>
            <person name="Swanson P.K."/>
            <person name="Smith M."/>
            <person name="Roesemann S."/>
            <person name="Alexander J.E."/>
            <person name="Rich S.A."/>
            <person name="Livny J."/>
            <person name="Vlamakis H."/>
            <person name="Clish C."/>
            <person name="Bullock K."/>
            <person name="Deik A."/>
            <person name="Scott J."/>
            <person name="Pierce K.A."/>
            <person name="Xavier R.J."/>
            <person name="Alm E.J."/>
        </authorList>
    </citation>
    <scope>NUCLEOTIDE SEQUENCE</scope>
    <source>
        <strain evidence="2">BIOML-A4</strain>
    </source>
</reference>
<dbReference type="AlphaFoldDB" id="A0A6G1ZC69"/>
<accession>A0A6G1ZC69</accession>
<organism evidence="2">
    <name type="scientific">Parabacteroides goldsteinii</name>
    <dbReference type="NCBI Taxonomy" id="328812"/>
    <lineage>
        <taxon>Bacteria</taxon>
        <taxon>Pseudomonadati</taxon>
        <taxon>Bacteroidota</taxon>
        <taxon>Bacteroidia</taxon>
        <taxon>Bacteroidales</taxon>
        <taxon>Tannerellaceae</taxon>
        <taxon>Parabacteroides</taxon>
    </lineage>
</organism>
<dbReference type="Pfam" id="PF12990">
    <property type="entry name" value="DUF3874"/>
    <property type="match status" value="1"/>
</dbReference>
<dbReference type="RefSeq" id="WP_081615942.1">
    <property type="nucleotide sequence ID" value="NZ_CAJSYT010000015.1"/>
</dbReference>
<protein>
    <recommendedName>
        <fullName evidence="1">DUF3874 domain-containing protein</fullName>
    </recommendedName>
</protein>
<dbReference type="EMBL" id="WKLP01000010">
    <property type="protein sequence ID" value="MRY11527.1"/>
    <property type="molecule type" value="Genomic_DNA"/>
</dbReference>
<proteinExistence type="predicted"/>